<dbReference type="InterPro" id="IPR039420">
    <property type="entry name" value="WalR-like"/>
</dbReference>
<dbReference type="InterPro" id="IPR036388">
    <property type="entry name" value="WH-like_DNA-bd_sf"/>
</dbReference>
<feature type="domain" description="OmpR/PhoB-type" evidence="9">
    <location>
        <begin position="152"/>
        <end position="250"/>
    </location>
</feature>
<evidence type="ECO:0000313" key="10">
    <source>
        <dbReference type="EMBL" id="TNJ39906.1"/>
    </source>
</evidence>
<organism evidence="10 11">
    <name type="scientific">Chlorobaculum thiosulfatiphilum</name>
    <name type="common">Chlorobium limicola f.sp. thiosulfatophilum</name>
    <dbReference type="NCBI Taxonomy" id="115852"/>
    <lineage>
        <taxon>Bacteria</taxon>
        <taxon>Pseudomonadati</taxon>
        <taxon>Chlorobiota</taxon>
        <taxon>Chlorobiia</taxon>
        <taxon>Chlorobiales</taxon>
        <taxon>Chlorobiaceae</taxon>
        <taxon>Chlorobaculum</taxon>
    </lineage>
</organism>
<evidence type="ECO:0000256" key="4">
    <source>
        <dbReference type="ARBA" id="ARBA00023125"/>
    </source>
</evidence>
<dbReference type="PROSITE" id="PS50110">
    <property type="entry name" value="RESPONSE_REGULATORY"/>
    <property type="match status" value="1"/>
</dbReference>
<dbReference type="InterPro" id="IPR001867">
    <property type="entry name" value="OmpR/PhoB-type_DNA-bd"/>
</dbReference>
<evidence type="ECO:0000256" key="1">
    <source>
        <dbReference type="ARBA" id="ARBA00022553"/>
    </source>
</evidence>
<dbReference type="Gene3D" id="3.40.50.2300">
    <property type="match status" value="1"/>
</dbReference>
<dbReference type="Pfam" id="PF00072">
    <property type="entry name" value="Response_reg"/>
    <property type="match status" value="1"/>
</dbReference>
<evidence type="ECO:0000259" key="8">
    <source>
        <dbReference type="PROSITE" id="PS50110"/>
    </source>
</evidence>
<evidence type="ECO:0000256" key="5">
    <source>
        <dbReference type="ARBA" id="ARBA00023163"/>
    </source>
</evidence>
<dbReference type="GO" id="GO:0005829">
    <property type="term" value="C:cytosol"/>
    <property type="evidence" value="ECO:0007669"/>
    <property type="project" value="TreeGrafter"/>
</dbReference>
<keyword evidence="2" id="KW-0902">Two-component regulatory system</keyword>
<dbReference type="SUPFAM" id="SSF46894">
    <property type="entry name" value="C-terminal effector domain of the bipartite response regulators"/>
    <property type="match status" value="1"/>
</dbReference>
<dbReference type="PANTHER" id="PTHR48111">
    <property type="entry name" value="REGULATOR OF RPOS"/>
    <property type="match status" value="1"/>
</dbReference>
<dbReference type="CDD" id="cd00383">
    <property type="entry name" value="trans_reg_C"/>
    <property type="match status" value="1"/>
</dbReference>
<feature type="modified residue" description="4-aspartylphosphate" evidence="6">
    <location>
        <position position="71"/>
    </location>
</feature>
<evidence type="ECO:0000259" key="9">
    <source>
        <dbReference type="PROSITE" id="PS51755"/>
    </source>
</evidence>
<keyword evidence="1 6" id="KW-0597">Phosphoprotein</keyword>
<dbReference type="GO" id="GO:0000156">
    <property type="term" value="F:phosphorelay response regulator activity"/>
    <property type="evidence" value="ECO:0007669"/>
    <property type="project" value="TreeGrafter"/>
</dbReference>
<keyword evidence="11" id="KW-1185">Reference proteome</keyword>
<evidence type="ECO:0000313" key="11">
    <source>
        <dbReference type="Proteomes" id="UP000308271"/>
    </source>
</evidence>
<dbReference type="GO" id="GO:0000976">
    <property type="term" value="F:transcription cis-regulatory region binding"/>
    <property type="evidence" value="ECO:0007669"/>
    <property type="project" value="TreeGrafter"/>
</dbReference>
<reference evidence="10 11" key="1">
    <citation type="submission" date="2019-05" db="EMBL/GenBank/DDBJ databases">
        <title>Draft Whole-Genome sequence of the green sulfur bacterium Chlorobaculum thiosulfatiphilum DSM 249.</title>
        <authorList>
            <person name="Meyer T.E."/>
            <person name="Kyndt J.A."/>
        </authorList>
    </citation>
    <scope>NUCLEOTIDE SEQUENCE [LARGE SCALE GENOMIC DNA]</scope>
    <source>
        <strain evidence="10 11">DSM 249</strain>
    </source>
</reference>
<dbReference type="SMART" id="SM00862">
    <property type="entry name" value="Trans_reg_C"/>
    <property type="match status" value="1"/>
</dbReference>
<dbReference type="AlphaFoldDB" id="A0A5C4S8Y4"/>
<feature type="DNA-binding region" description="OmpR/PhoB-type" evidence="7">
    <location>
        <begin position="152"/>
        <end position="250"/>
    </location>
</feature>
<protein>
    <submittedName>
        <fullName evidence="10">Response regulator transcription factor</fullName>
    </submittedName>
</protein>
<dbReference type="OrthoDB" id="9784252at2"/>
<evidence type="ECO:0000256" key="2">
    <source>
        <dbReference type="ARBA" id="ARBA00023012"/>
    </source>
</evidence>
<evidence type="ECO:0000256" key="7">
    <source>
        <dbReference type="PROSITE-ProRule" id="PRU01091"/>
    </source>
</evidence>
<comment type="caution">
    <text evidence="10">The sequence shown here is derived from an EMBL/GenBank/DDBJ whole genome shotgun (WGS) entry which is preliminary data.</text>
</comment>
<dbReference type="InterPro" id="IPR011006">
    <property type="entry name" value="CheY-like_superfamily"/>
</dbReference>
<dbReference type="SUPFAM" id="SSF52172">
    <property type="entry name" value="CheY-like"/>
    <property type="match status" value="1"/>
</dbReference>
<evidence type="ECO:0000256" key="3">
    <source>
        <dbReference type="ARBA" id="ARBA00023015"/>
    </source>
</evidence>
<keyword evidence="4 7" id="KW-0238">DNA-binding</keyword>
<dbReference type="Pfam" id="PF00486">
    <property type="entry name" value="Trans_reg_C"/>
    <property type="match status" value="1"/>
</dbReference>
<dbReference type="RefSeq" id="WP_139456208.1">
    <property type="nucleotide sequence ID" value="NZ_VDCH01000003.1"/>
</dbReference>
<feature type="domain" description="Response regulatory" evidence="8">
    <location>
        <begin position="22"/>
        <end position="135"/>
    </location>
</feature>
<dbReference type="Gene3D" id="1.10.10.10">
    <property type="entry name" value="Winged helix-like DNA-binding domain superfamily/Winged helix DNA-binding domain"/>
    <property type="match status" value="1"/>
</dbReference>
<dbReference type="PANTHER" id="PTHR48111:SF1">
    <property type="entry name" value="TWO-COMPONENT RESPONSE REGULATOR ORR33"/>
    <property type="match status" value="1"/>
</dbReference>
<dbReference type="GO" id="GO:0032993">
    <property type="term" value="C:protein-DNA complex"/>
    <property type="evidence" value="ECO:0007669"/>
    <property type="project" value="TreeGrafter"/>
</dbReference>
<name>A0A5C4S8Y4_CHLTI</name>
<dbReference type="Proteomes" id="UP000308271">
    <property type="component" value="Unassembled WGS sequence"/>
</dbReference>
<dbReference type="SMART" id="SM00448">
    <property type="entry name" value="REC"/>
    <property type="match status" value="1"/>
</dbReference>
<dbReference type="GO" id="GO:0006355">
    <property type="term" value="P:regulation of DNA-templated transcription"/>
    <property type="evidence" value="ECO:0007669"/>
    <property type="project" value="InterPro"/>
</dbReference>
<dbReference type="EMBL" id="VDCH01000003">
    <property type="protein sequence ID" value="TNJ39906.1"/>
    <property type="molecule type" value="Genomic_DNA"/>
</dbReference>
<evidence type="ECO:0000256" key="6">
    <source>
        <dbReference type="PROSITE-ProRule" id="PRU00169"/>
    </source>
</evidence>
<dbReference type="CDD" id="cd17574">
    <property type="entry name" value="REC_OmpR"/>
    <property type="match status" value="1"/>
</dbReference>
<dbReference type="InterPro" id="IPR001789">
    <property type="entry name" value="Sig_transdc_resp-reg_receiver"/>
</dbReference>
<keyword evidence="3" id="KW-0805">Transcription regulation</keyword>
<proteinExistence type="predicted"/>
<sequence>MTMDSLTVEQAAPVGNEADRGRIIVVEDDSDFRDSVVETLTLYGYEATGAKSALDFYHKVAQKPYALVILDLGLPDQNGVVLAEFIRQNTDMRIIILTARSSIESRVSAYKAGADTYLLKPVNTDELIASIESNLGRFSQKGDDEQARGMNPLEPLSSGWQLLRATATIITPTGDKLNLSSKEVDFLAHLASNPNYVSRHELTEALGYADATSGSKALDVVVHRLRQKGAEHGIKLPVRTVRGKGFRLSEPLTIK</sequence>
<dbReference type="PROSITE" id="PS51755">
    <property type="entry name" value="OMPR_PHOB"/>
    <property type="match status" value="1"/>
</dbReference>
<gene>
    <name evidence="10" type="ORF">FGF66_02955</name>
</gene>
<accession>A0A5C4S8Y4</accession>
<dbReference type="InterPro" id="IPR016032">
    <property type="entry name" value="Sig_transdc_resp-reg_C-effctor"/>
</dbReference>
<keyword evidence="5" id="KW-0804">Transcription</keyword>